<dbReference type="PANTHER" id="PTHR22807:SF61">
    <property type="entry name" value="NOL1_NOP2_SUN FAMILY PROTEIN _ ANTITERMINATION NUSB DOMAIN-CONTAINING PROTEIN"/>
    <property type="match status" value="1"/>
</dbReference>
<accession>A0A8J4DAX1</accession>
<dbReference type="Proteomes" id="UP000722791">
    <property type="component" value="Unassembled WGS sequence"/>
</dbReference>
<dbReference type="Gene3D" id="3.40.50.150">
    <property type="entry name" value="Vaccinia Virus protein VP39"/>
    <property type="match status" value="1"/>
</dbReference>
<evidence type="ECO:0000256" key="6">
    <source>
        <dbReference type="SAM" id="MobiDB-lite"/>
    </source>
</evidence>
<feature type="binding site" evidence="5">
    <location>
        <position position="579"/>
    </location>
    <ligand>
        <name>S-adenosyl-L-methionine</name>
        <dbReference type="ChEBI" id="CHEBI:59789"/>
    </ligand>
</feature>
<dbReference type="EMBL" id="BNCQ01000006">
    <property type="protein sequence ID" value="GIL99183.1"/>
    <property type="molecule type" value="Genomic_DNA"/>
</dbReference>
<comment type="caution">
    <text evidence="8">The sequence shown here is derived from an EMBL/GenBank/DDBJ whole genome shotgun (WGS) entry which is preliminary data.</text>
</comment>
<dbReference type="SUPFAM" id="SSF48013">
    <property type="entry name" value="NusB-like"/>
    <property type="match status" value="1"/>
</dbReference>
<dbReference type="AlphaFoldDB" id="A0A8J4DAX1"/>
<keyword evidence="1 5" id="KW-0489">Methyltransferase</keyword>
<evidence type="ECO:0000256" key="2">
    <source>
        <dbReference type="ARBA" id="ARBA00022679"/>
    </source>
</evidence>
<feature type="binding site" evidence="5">
    <location>
        <position position="551"/>
    </location>
    <ligand>
        <name>S-adenosyl-L-methionine</name>
        <dbReference type="ChEBI" id="CHEBI:59789"/>
    </ligand>
</feature>
<dbReference type="SUPFAM" id="SSF53335">
    <property type="entry name" value="S-adenosyl-L-methionine-dependent methyltransferases"/>
    <property type="match status" value="1"/>
</dbReference>
<evidence type="ECO:0000256" key="4">
    <source>
        <dbReference type="ARBA" id="ARBA00022884"/>
    </source>
</evidence>
<feature type="compositionally biased region" description="Gly residues" evidence="6">
    <location>
        <begin position="386"/>
        <end position="400"/>
    </location>
</feature>
<dbReference type="InterPro" id="IPR029063">
    <property type="entry name" value="SAM-dependent_MTases_sf"/>
</dbReference>
<dbReference type="InterPro" id="IPR006027">
    <property type="entry name" value="NusB_RsmB_TIM44"/>
</dbReference>
<dbReference type="GO" id="GO:0003723">
    <property type="term" value="F:RNA binding"/>
    <property type="evidence" value="ECO:0007669"/>
    <property type="project" value="UniProtKB-UniRule"/>
</dbReference>
<dbReference type="InterPro" id="IPR049560">
    <property type="entry name" value="MeTrfase_RsmB-F_NOP2_cat"/>
</dbReference>
<evidence type="ECO:0000256" key="3">
    <source>
        <dbReference type="ARBA" id="ARBA00022691"/>
    </source>
</evidence>
<dbReference type="InterPro" id="IPR023267">
    <property type="entry name" value="RCMT"/>
</dbReference>
<sequence length="767" mass="82949">EEMKALNSKFLSEPIFRLEVAARVSLRQRNVVSRDLPVPSVLARDDLPHQRILKPRTSQKASFPSPREEEPPPVPQREPLHDDGGRSKDVRSQPRRWMEGPRDEINGDDISLNLDRGRIRGRDRVRERDGGGARAWNDEWPRGGREGGPFRRLPSSDGGSGRRSPKNWEQSRDRNPPPPRPPPVPIDGKMARSPRFLAVQQLMRVEEEGAYVGLVNGSPATPTQPRGWANRMEGADGDSEVEAYGGDDGTALRWRRAEGGAGGRGPREGPFDPRDQRLVKELVAGVTRLRRRLDYIVSNLSQQTPSDMESGVRQALRLGVYELTERHLAPYALNEHVQLAKAVSGPVAGPFVNGVLRSAARHLEAGTLPTPESRAAGEGSRSSGVDGSGGGGDGARPGGGREALRLLALQHSHPNWMVSRWLERFGREGAEQLLRRNNQPPVYTVRVNTLRPGASAAGLLEQLAAAGIQAELSPLLPEEFIRIRSGLQKLLAEGFVSNGSLVVQDESAGLVVSLLDPQPGEKLLDCCAAPGGKTLFAAARMQGKGSITALDISAPRLGALRRAAELAGVSDMVSTHACDLRDWTRKAAERAVWLAEMRPAAPPAAAVGGGGGGAVEVPGSRDTGFGQPITTLWYDKVLLDAPCTGTGVLAKRADLRWRRTPEQLQELITLQDELLDAAASMVAPGGILVYSTCSVEEEEDHQRVRAFLNRHPEFQLDLATRGTADGPAGSPSPCVPPEVVTAEGYVATLPHVHDTDGAFAARLRRLQ</sequence>
<dbReference type="InterPro" id="IPR054728">
    <property type="entry name" value="RsmB-like_ferredoxin"/>
</dbReference>
<feature type="active site" description="Nucleophile" evidence="5">
    <location>
        <position position="693"/>
    </location>
</feature>
<evidence type="ECO:0000259" key="7">
    <source>
        <dbReference type="PROSITE" id="PS51686"/>
    </source>
</evidence>
<feature type="non-terminal residue" evidence="8">
    <location>
        <position position="767"/>
    </location>
</feature>
<feature type="binding site" evidence="5">
    <location>
        <begin position="527"/>
        <end position="533"/>
    </location>
    <ligand>
        <name>S-adenosyl-L-methionine</name>
        <dbReference type="ChEBI" id="CHEBI:59789"/>
    </ligand>
</feature>
<keyword evidence="4 5" id="KW-0694">RNA-binding</keyword>
<keyword evidence="2 5" id="KW-0808">Transferase</keyword>
<gene>
    <name evidence="8" type="ORF">Vretimale_4410</name>
</gene>
<name>A0A8J4DAX1_9CHLO</name>
<proteinExistence type="inferred from homology"/>
<feature type="compositionally biased region" description="Basic and acidic residues" evidence="6">
    <location>
        <begin position="78"/>
        <end position="105"/>
    </location>
</feature>
<feature type="compositionally biased region" description="Low complexity" evidence="6">
    <location>
        <begin position="372"/>
        <end position="385"/>
    </location>
</feature>
<feature type="region of interest" description="Disordered" evidence="6">
    <location>
        <begin position="45"/>
        <end position="190"/>
    </location>
</feature>
<dbReference type="CDD" id="cd02440">
    <property type="entry name" value="AdoMet_MTases"/>
    <property type="match status" value="1"/>
</dbReference>
<reference evidence="8" key="1">
    <citation type="journal article" date="2021" name="Proc. Natl. Acad. Sci. U.S.A.">
        <title>Three genomes in the algal genus Volvox reveal the fate of a haploid sex-determining region after a transition to homothallism.</title>
        <authorList>
            <person name="Yamamoto K."/>
            <person name="Hamaji T."/>
            <person name="Kawai-Toyooka H."/>
            <person name="Matsuzaki R."/>
            <person name="Takahashi F."/>
            <person name="Nishimura Y."/>
            <person name="Kawachi M."/>
            <person name="Noguchi H."/>
            <person name="Minakuchi Y."/>
            <person name="Umen J.G."/>
            <person name="Toyoda A."/>
            <person name="Nozaki H."/>
        </authorList>
    </citation>
    <scope>NUCLEOTIDE SEQUENCE</scope>
    <source>
        <strain evidence="8">NIES-3785</strain>
    </source>
</reference>
<feature type="compositionally biased region" description="Basic and acidic residues" evidence="6">
    <location>
        <begin position="115"/>
        <end position="149"/>
    </location>
</feature>
<dbReference type="GO" id="GO:0008173">
    <property type="term" value="F:RNA methyltransferase activity"/>
    <property type="evidence" value="ECO:0007669"/>
    <property type="project" value="InterPro"/>
</dbReference>
<dbReference type="PANTHER" id="PTHR22807">
    <property type="entry name" value="NOP2 YEAST -RELATED NOL1/NOP2/FMU SUN DOMAIN-CONTAINING"/>
    <property type="match status" value="1"/>
</dbReference>
<dbReference type="GO" id="GO:0006355">
    <property type="term" value="P:regulation of DNA-templated transcription"/>
    <property type="evidence" value="ECO:0007669"/>
    <property type="project" value="InterPro"/>
</dbReference>
<dbReference type="PRINTS" id="PR02008">
    <property type="entry name" value="RCMTFAMILY"/>
</dbReference>
<feature type="binding site" evidence="5">
    <location>
        <position position="640"/>
    </location>
    <ligand>
        <name>S-adenosyl-L-methionine</name>
        <dbReference type="ChEBI" id="CHEBI:59789"/>
    </ligand>
</feature>
<feature type="compositionally biased region" description="Pro residues" evidence="6">
    <location>
        <begin position="176"/>
        <end position="185"/>
    </location>
</feature>
<dbReference type="Gene3D" id="3.30.70.1170">
    <property type="entry name" value="Sun protein, domain 3"/>
    <property type="match status" value="1"/>
</dbReference>
<organism evidence="8 9">
    <name type="scientific">Volvox reticuliferus</name>
    <dbReference type="NCBI Taxonomy" id="1737510"/>
    <lineage>
        <taxon>Eukaryota</taxon>
        <taxon>Viridiplantae</taxon>
        <taxon>Chlorophyta</taxon>
        <taxon>core chlorophytes</taxon>
        <taxon>Chlorophyceae</taxon>
        <taxon>CS clade</taxon>
        <taxon>Chlamydomonadales</taxon>
        <taxon>Volvocaceae</taxon>
        <taxon>Volvox</taxon>
    </lineage>
</organism>
<feature type="domain" description="SAM-dependent MTase RsmB/NOP-type" evidence="7">
    <location>
        <begin position="433"/>
        <end position="766"/>
    </location>
</feature>
<evidence type="ECO:0000256" key="1">
    <source>
        <dbReference type="ARBA" id="ARBA00022603"/>
    </source>
</evidence>
<dbReference type="PROSITE" id="PS51686">
    <property type="entry name" value="SAM_MT_RSMB_NOP"/>
    <property type="match status" value="1"/>
</dbReference>
<comment type="similarity">
    <text evidence="5">Belongs to the class I-like SAM-binding methyltransferase superfamily. RsmB/NOP family.</text>
</comment>
<dbReference type="InterPro" id="IPR001678">
    <property type="entry name" value="MeTrfase_RsmB-F_NOP2_dom"/>
</dbReference>
<keyword evidence="3 5" id="KW-0949">S-adenosyl-L-methionine</keyword>
<evidence type="ECO:0000313" key="8">
    <source>
        <dbReference type="EMBL" id="GIL99183.1"/>
    </source>
</evidence>
<evidence type="ECO:0000256" key="5">
    <source>
        <dbReference type="PROSITE-ProRule" id="PRU01023"/>
    </source>
</evidence>
<protein>
    <recommendedName>
        <fullName evidence="7">SAM-dependent MTase RsmB/NOP-type domain-containing protein</fullName>
    </recommendedName>
</protein>
<dbReference type="GO" id="GO:0001510">
    <property type="term" value="P:RNA methylation"/>
    <property type="evidence" value="ECO:0007669"/>
    <property type="project" value="InterPro"/>
</dbReference>
<evidence type="ECO:0000313" key="9">
    <source>
        <dbReference type="Proteomes" id="UP000722791"/>
    </source>
</evidence>
<dbReference type="Pfam" id="PF01189">
    <property type="entry name" value="Methyltr_RsmB-F"/>
    <property type="match status" value="2"/>
</dbReference>
<dbReference type="Gene3D" id="1.10.940.10">
    <property type="entry name" value="NusB-like"/>
    <property type="match status" value="1"/>
</dbReference>
<dbReference type="InterPro" id="IPR035926">
    <property type="entry name" value="NusB-like_sf"/>
</dbReference>
<dbReference type="Pfam" id="PF22458">
    <property type="entry name" value="RsmF-B_ferredox"/>
    <property type="match status" value="1"/>
</dbReference>
<dbReference type="Pfam" id="PF01029">
    <property type="entry name" value="NusB"/>
    <property type="match status" value="1"/>
</dbReference>
<feature type="region of interest" description="Disordered" evidence="6">
    <location>
        <begin position="365"/>
        <end position="400"/>
    </location>
</feature>